<sequence>MELLKNTLFINLEHRKDRLEHVNTEFKKMGIDAERINAVKMNNGAVGCTMSHIKCIELAKQRDYEYVFICEDDITFRNPDLFKRNLQKFYEDDKINWDLLIIGGNNVPPFQQVAEYCARVFYCQTTTGYVVKKHYYDTLLKNFRESANGLMREPNNPSTYALDMYWKRLQIQDFWYMITPPTVTQYESYSDIENRNVNYENMMLDMEKPWLLRR</sequence>
<accession>A0A6C0DJT4</accession>
<reference evidence="2" key="1">
    <citation type="journal article" date="2020" name="Nature">
        <title>Giant virus diversity and host interactions through global metagenomics.</title>
        <authorList>
            <person name="Schulz F."/>
            <person name="Roux S."/>
            <person name="Paez-Espino D."/>
            <person name="Jungbluth S."/>
            <person name="Walsh D.A."/>
            <person name="Denef V.J."/>
            <person name="McMahon K.D."/>
            <person name="Konstantinidis K.T."/>
            <person name="Eloe-Fadrosh E.A."/>
            <person name="Kyrpides N.C."/>
            <person name="Woyke T."/>
        </authorList>
    </citation>
    <scope>NUCLEOTIDE SEQUENCE</scope>
    <source>
        <strain evidence="2">GVMAG-M-3300023174-24</strain>
    </source>
</reference>
<protein>
    <recommendedName>
        <fullName evidence="1">Glycosyl transferase family 25 domain-containing protein</fullName>
    </recommendedName>
</protein>
<dbReference type="InterPro" id="IPR029044">
    <property type="entry name" value="Nucleotide-diphossugar_trans"/>
</dbReference>
<dbReference type="InterPro" id="IPR002654">
    <property type="entry name" value="Glyco_trans_25"/>
</dbReference>
<organism evidence="2">
    <name type="scientific">viral metagenome</name>
    <dbReference type="NCBI Taxonomy" id="1070528"/>
    <lineage>
        <taxon>unclassified sequences</taxon>
        <taxon>metagenomes</taxon>
        <taxon>organismal metagenomes</taxon>
    </lineage>
</organism>
<dbReference type="Pfam" id="PF01755">
    <property type="entry name" value="Glyco_transf_25"/>
    <property type="match status" value="1"/>
</dbReference>
<dbReference type="Gene3D" id="3.90.550.10">
    <property type="entry name" value="Spore Coat Polysaccharide Biosynthesis Protein SpsA, Chain A"/>
    <property type="match status" value="1"/>
</dbReference>
<dbReference type="EMBL" id="MN739632">
    <property type="protein sequence ID" value="QHT17186.1"/>
    <property type="molecule type" value="Genomic_DNA"/>
</dbReference>
<dbReference type="SUPFAM" id="SSF53448">
    <property type="entry name" value="Nucleotide-diphospho-sugar transferases"/>
    <property type="match status" value="1"/>
</dbReference>
<name>A0A6C0DJT4_9ZZZZ</name>
<proteinExistence type="predicted"/>
<dbReference type="AlphaFoldDB" id="A0A6C0DJT4"/>
<evidence type="ECO:0000313" key="2">
    <source>
        <dbReference type="EMBL" id="QHT17186.1"/>
    </source>
</evidence>
<dbReference type="CDD" id="cd06532">
    <property type="entry name" value="Glyco_transf_25"/>
    <property type="match status" value="1"/>
</dbReference>
<feature type="domain" description="Glycosyl transferase family 25" evidence="1">
    <location>
        <begin position="41"/>
        <end position="96"/>
    </location>
</feature>
<evidence type="ECO:0000259" key="1">
    <source>
        <dbReference type="Pfam" id="PF01755"/>
    </source>
</evidence>